<evidence type="ECO:0000256" key="1">
    <source>
        <dbReference type="ARBA" id="ARBA00004651"/>
    </source>
</evidence>
<feature type="transmembrane region" description="Helical" evidence="7">
    <location>
        <begin position="257"/>
        <end position="279"/>
    </location>
</feature>
<accession>A0A1H9RLF3</accession>
<keyword evidence="9" id="KW-1185">Reference proteome</keyword>
<dbReference type="InterPro" id="IPR043428">
    <property type="entry name" value="LivM-like"/>
</dbReference>
<dbReference type="InterPro" id="IPR017778">
    <property type="entry name" value="ABC_transptr_urea_perm_UrtC"/>
</dbReference>
<feature type="region of interest" description="Disordered" evidence="6">
    <location>
        <begin position="363"/>
        <end position="391"/>
    </location>
</feature>
<feature type="transmembrane region" description="Helical" evidence="7">
    <location>
        <begin position="74"/>
        <end position="93"/>
    </location>
</feature>
<dbReference type="EMBL" id="FOGZ01000008">
    <property type="protein sequence ID" value="SER73477.1"/>
    <property type="molecule type" value="Genomic_DNA"/>
</dbReference>
<evidence type="ECO:0000256" key="7">
    <source>
        <dbReference type="SAM" id="Phobius"/>
    </source>
</evidence>
<feature type="transmembrane region" description="Helical" evidence="7">
    <location>
        <begin position="127"/>
        <end position="149"/>
    </location>
</feature>
<proteinExistence type="predicted"/>
<dbReference type="Pfam" id="PF02653">
    <property type="entry name" value="BPD_transp_2"/>
    <property type="match status" value="1"/>
</dbReference>
<evidence type="ECO:0000313" key="8">
    <source>
        <dbReference type="EMBL" id="SER73477.1"/>
    </source>
</evidence>
<reference evidence="8 9" key="1">
    <citation type="submission" date="2016-10" db="EMBL/GenBank/DDBJ databases">
        <authorList>
            <person name="de Groot N.N."/>
        </authorList>
    </citation>
    <scope>NUCLEOTIDE SEQUENCE [LARGE SCALE GENOMIC DNA]</scope>
    <source>
        <strain evidence="8 9">DSM 16859</strain>
    </source>
</reference>
<sequence length="391" mass="41084">MKKTMSAVIARRDRRVAGPGRSSWILFAALAMVLALAPMVLNQFNIGLLAKFLCYSMVAIGLGLLWGRGGVLSLGQGVFFGLGGYIMAMHMQLADASANGGSGVPEFMSLYGNGHVPGWWLPFRSGVVTLIAIPVVPMLVAWALGAAVFKRRVKGAYFSILSQALVAAFALLLIGAQTSTGGSNGLSDFTGFFGYVLNDPVNQRSLYYLVLIVVLVMLLATGLLMYSRFGEVLLAVRDTEERVRFLGYDPASIKTAAFVYAALLASIGGALFVPVAGIISPSDIGVTPSIIFLLGVALGGRSTFLGPVLGSLIVSIAQNSLSSAFPSFWSYLEGALFIVVIALLPGGVATLVPSIRRWRRRVSGAPGARGGSRASQTDAVPEASAGELVSR</sequence>
<comment type="subcellular location">
    <subcellularLocation>
        <location evidence="1">Cell membrane</location>
        <topology evidence="1">Multi-pass membrane protein</topology>
    </subcellularLocation>
</comment>
<feature type="transmembrane region" description="Helical" evidence="7">
    <location>
        <begin position="328"/>
        <end position="352"/>
    </location>
</feature>
<dbReference type="InterPro" id="IPR001851">
    <property type="entry name" value="ABC_transp_permease"/>
</dbReference>
<evidence type="ECO:0000256" key="6">
    <source>
        <dbReference type="SAM" id="MobiDB-lite"/>
    </source>
</evidence>
<dbReference type="Proteomes" id="UP000198815">
    <property type="component" value="Unassembled WGS sequence"/>
</dbReference>
<dbReference type="NCBIfam" id="TIGR03408">
    <property type="entry name" value="urea_trans_UrtC"/>
    <property type="match status" value="1"/>
</dbReference>
<dbReference type="PANTHER" id="PTHR30482:SF4">
    <property type="entry name" value="SLR1201 PROTEIN"/>
    <property type="match status" value="1"/>
</dbReference>
<dbReference type="GO" id="GO:0005886">
    <property type="term" value="C:plasma membrane"/>
    <property type="evidence" value="ECO:0007669"/>
    <property type="project" value="UniProtKB-SubCell"/>
</dbReference>
<feature type="transmembrane region" description="Helical" evidence="7">
    <location>
        <begin position="21"/>
        <end position="40"/>
    </location>
</feature>
<dbReference type="AlphaFoldDB" id="A0A1H9RLF3"/>
<dbReference type="GO" id="GO:0015658">
    <property type="term" value="F:branched-chain amino acid transmembrane transporter activity"/>
    <property type="evidence" value="ECO:0007669"/>
    <property type="project" value="InterPro"/>
</dbReference>
<feature type="transmembrane region" description="Helical" evidence="7">
    <location>
        <begin position="205"/>
        <end position="226"/>
    </location>
</feature>
<keyword evidence="5 7" id="KW-0472">Membrane</keyword>
<evidence type="ECO:0000256" key="5">
    <source>
        <dbReference type="ARBA" id="ARBA00023136"/>
    </source>
</evidence>
<evidence type="ECO:0000256" key="4">
    <source>
        <dbReference type="ARBA" id="ARBA00022989"/>
    </source>
</evidence>
<feature type="transmembrane region" description="Helical" evidence="7">
    <location>
        <begin position="46"/>
        <end position="67"/>
    </location>
</feature>
<evidence type="ECO:0000256" key="2">
    <source>
        <dbReference type="ARBA" id="ARBA00022475"/>
    </source>
</evidence>
<evidence type="ECO:0000256" key="3">
    <source>
        <dbReference type="ARBA" id="ARBA00022692"/>
    </source>
</evidence>
<feature type="compositionally biased region" description="Low complexity" evidence="6">
    <location>
        <begin position="363"/>
        <end position="375"/>
    </location>
</feature>
<evidence type="ECO:0000313" key="9">
    <source>
        <dbReference type="Proteomes" id="UP000198815"/>
    </source>
</evidence>
<name>A0A1H9RLF3_9ACTN</name>
<keyword evidence="3 7" id="KW-0812">Transmembrane</keyword>
<protein>
    <submittedName>
        <fullName evidence="8">Urea transport system permease protein</fullName>
    </submittedName>
</protein>
<keyword evidence="2" id="KW-1003">Cell membrane</keyword>
<feature type="transmembrane region" description="Helical" evidence="7">
    <location>
        <begin position="156"/>
        <end position="175"/>
    </location>
</feature>
<dbReference type="CDD" id="cd06581">
    <property type="entry name" value="TM_PBP1_LivM_like"/>
    <property type="match status" value="1"/>
</dbReference>
<dbReference type="RefSeq" id="WP_245725741.1">
    <property type="nucleotide sequence ID" value="NZ_FOGZ01000008.1"/>
</dbReference>
<keyword evidence="4 7" id="KW-1133">Transmembrane helix</keyword>
<organism evidence="8 9">
    <name type="scientific">Propionibacterium cyclohexanicum</name>
    <dbReference type="NCBI Taxonomy" id="64702"/>
    <lineage>
        <taxon>Bacteria</taxon>
        <taxon>Bacillati</taxon>
        <taxon>Actinomycetota</taxon>
        <taxon>Actinomycetes</taxon>
        <taxon>Propionibacteriales</taxon>
        <taxon>Propionibacteriaceae</taxon>
        <taxon>Propionibacterium</taxon>
    </lineage>
</organism>
<dbReference type="PANTHER" id="PTHR30482">
    <property type="entry name" value="HIGH-AFFINITY BRANCHED-CHAIN AMINO ACID TRANSPORT SYSTEM PERMEASE"/>
    <property type="match status" value="1"/>
</dbReference>
<gene>
    <name evidence="8" type="ORF">SAMN05443377_1084</name>
</gene>
<dbReference type="STRING" id="64702.SAMN05443377_1084"/>